<keyword evidence="2 6" id="KW-0812">Transmembrane</keyword>
<comment type="caution">
    <text evidence="8">The sequence shown here is derived from an EMBL/GenBank/DDBJ whole genome shotgun (WGS) entry which is preliminary data.</text>
</comment>
<keyword evidence="3 6" id="KW-1133">Transmembrane helix</keyword>
<feature type="domain" description="Rhodopsin" evidence="7">
    <location>
        <begin position="35"/>
        <end position="274"/>
    </location>
</feature>
<evidence type="ECO:0000256" key="3">
    <source>
        <dbReference type="ARBA" id="ARBA00022989"/>
    </source>
</evidence>
<feature type="transmembrane region" description="Helical" evidence="6">
    <location>
        <begin position="178"/>
        <end position="201"/>
    </location>
</feature>
<dbReference type="InterPro" id="IPR049326">
    <property type="entry name" value="Rhodopsin_dom_fungi"/>
</dbReference>
<evidence type="ECO:0000256" key="1">
    <source>
        <dbReference type="ARBA" id="ARBA00004141"/>
    </source>
</evidence>
<feature type="transmembrane region" description="Helical" evidence="6">
    <location>
        <begin position="20"/>
        <end position="40"/>
    </location>
</feature>
<dbReference type="AlphaFoldDB" id="A0A9P4MCI7"/>
<reference evidence="8" key="1">
    <citation type="journal article" date="2020" name="Stud. Mycol.">
        <title>101 Dothideomycetes genomes: a test case for predicting lifestyles and emergence of pathogens.</title>
        <authorList>
            <person name="Haridas S."/>
            <person name="Albert R."/>
            <person name="Binder M."/>
            <person name="Bloem J."/>
            <person name="Labutti K."/>
            <person name="Salamov A."/>
            <person name="Andreopoulos B."/>
            <person name="Baker S."/>
            <person name="Barry K."/>
            <person name="Bills G."/>
            <person name="Bluhm B."/>
            <person name="Cannon C."/>
            <person name="Castanera R."/>
            <person name="Culley D."/>
            <person name="Daum C."/>
            <person name="Ezra D."/>
            <person name="Gonzalez J."/>
            <person name="Henrissat B."/>
            <person name="Kuo A."/>
            <person name="Liang C."/>
            <person name="Lipzen A."/>
            <person name="Lutzoni F."/>
            <person name="Magnuson J."/>
            <person name="Mondo S."/>
            <person name="Nolan M."/>
            <person name="Ohm R."/>
            <person name="Pangilinan J."/>
            <person name="Park H.-J."/>
            <person name="Ramirez L."/>
            <person name="Alfaro M."/>
            <person name="Sun H."/>
            <person name="Tritt A."/>
            <person name="Yoshinaga Y."/>
            <person name="Zwiers L.-H."/>
            <person name="Turgeon B."/>
            <person name="Goodwin S."/>
            <person name="Spatafora J."/>
            <person name="Crous P."/>
            <person name="Grigoriev I."/>
        </authorList>
    </citation>
    <scope>NUCLEOTIDE SEQUENCE</scope>
    <source>
        <strain evidence="8">CBS 260.36</strain>
    </source>
</reference>
<sequence length="365" mass="40960">MPLFSHYSDIPDISDRLSVTSLFFMILIAPVVGFRLFVSFRKDQKLHLDDYLILLSALCAEALGIIMILCAAGAFGKHIKDLHNKAAIERSLEYFMVSQVLYKLSIAITKLSILRFYERMFKVHKNFTRTCKVFSLIILAWIVAVFFATIFQCTPIDYTWKGKASGIRGSCINVRASWFANAVFNISTDLIIVFLPMPIVFRLQMKLRPKLQLCALFALGLMVCVTSILRATTLNATASQADRTWYPVNSSMWSVCEDNLAIIGACIPTIKGFFTGKFRFGKKDDSFSGSALSSITFPAGQTVYTSITGPPPPTFTQRIYNMYRNWEESSDDEVLAEPIGPLKINARTEITMVSGGRRKTPLGLR</sequence>
<feature type="transmembrane region" description="Helical" evidence="6">
    <location>
        <begin position="213"/>
        <end position="232"/>
    </location>
</feature>
<evidence type="ECO:0000256" key="6">
    <source>
        <dbReference type="SAM" id="Phobius"/>
    </source>
</evidence>
<keyword evidence="9" id="KW-1185">Reference proteome</keyword>
<protein>
    <recommendedName>
        <fullName evidence="7">Rhodopsin domain-containing protein</fullName>
    </recommendedName>
</protein>
<evidence type="ECO:0000313" key="8">
    <source>
        <dbReference type="EMBL" id="KAF2148243.1"/>
    </source>
</evidence>
<evidence type="ECO:0000313" key="9">
    <source>
        <dbReference type="Proteomes" id="UP000799439"/>
    </source>
</evidence>
<dbReference type="EMBL" id="ML996093">
    <property type="protein sequence ID" value="KAF2148243.1"/>
    <property type="molecule type" value="Genomic_DNA"/>
</dbReference>
<dbReference type="OrthoDB" id="444631at2759"/>
<dbReference type="Proteomes" id="UP000799439">
    <property type="component" value="Unassembled WGS sequence"/>
</dbReference>
<accession>A0A9P4MCI7</accession>
<organism evidence="8 9">
    <name type="scientific">Myriangium duriaei CBS 260.36</name>
    <dbReference type="NCBI Taxonomy" id="1168546"/>
    <lineage>
        <taxon>Eukaryota</taxon>
        <taxon>Fungi</taxon>
        <taxon>Dikarya</taxon>
        <taxon>Ascomycota</taxon>
        <taxon>Pezizomycotina</taxon>
        <taxon>Dothideomycetes</taxon>
        <taxon>Dothideomycetidae</taxon>
        <taxon>Myriangiales</taxon>
        <taxon>Myriangiaceae</taxon>
        <taxon>Myriangium</taxon>
    </lineage>
</organism>
<comment type="subcellular location">
    <subcellularLocation>
        <location evidence="1">Membrane</location>
        <topology evidence="1">Multi-pass membrane protein</topology>
    </subcellularLocation>
</comment>
<dbReference type="PANTHER" id="PTHR33048:SF55">
    <property type="entry name" value="INTEGRAL MEMBRANE PROTEIN"/>
    <property type="match status" value="1"/>
</dbReference>
<evidence type="ECO:0000256" key="2">
    <source>
        <dbReference type="ARBA" id="ARBA00022692"/>
    </source>
</evidence>
<feature type="transmembrane region" description="Helical" evidence="6">
    <location>
        <begin position="133"/>
        <end position="151"/>
    </location>
</feature>
<comment type="similarity">
    <text evidence="5">Belongs to the SAT4 family.</text>
</comment>
<keyword evidence="4 6" id="KW-0472">Membrane</keyword>
<proteinExistence type="inferred from homology"/>
<feature type="transmembrane region" description="Helical" evidence="6">
    <location>
        <begin position="94"/>
        <end position="113"/>
    </location>
</feature>
<evidence type="ECO:0000256" key="5">
    <source>
        <dbReference type="ARBA" id="ARBA00038359"/>
    </source>
</evidence>
<evidence type="ECO:0000259" key="7">
    <source>
        <dbReference type="Pfam" id="PF20684"/>
    </source>
</evidence>
<dbReference type="GO" id="GO:0016020">
    <property type="term" value="C:membrane"/>
    <property type="evidence" value="ECO:0007669"/>
    <property type="project" value="UniProtKB-SubCell"/>
</dbReference>
<name>A0A9P4MCI7_9PEZI</name>
<dbReference type="Pfam" id="PF20684">
    <property type="entry name" value="Fung_rhodopsin"/>
    <property type="match status" value="1"/>
</dbReference>
<gene>
    <name evidence="8" type="ORF">K461DRAFT_233207</name>
</gene>
<feature type="transmembrane region" description="Helical" evidence="6">
    <location>
        <begin position="52"/>
        <end position="74"/>
    </location>
</feature>
<dbReference type="PANTHER" id="PTHR33048">
    <property type="entry name" value="PTH11-LIKE INTEGRAL MEMBRANE PROTEIN (AFU_ORTHOLOGUE AFUA_5G11245)"/>
    <property type="match status" value="1"/>
</dbReference>
<dbReference type="InterPro" id="IPR052337">
    <property type="entry name" value="SAT4-like"/>
</dbReference>
<evidence type="ECO:0000256" key="4">
    <source>
        <dbReference type="ARBA" id="ARBA00023136"/>
    </source>
</evidence>